<sequence>MLRLFLNVVFPKDHITNFGAPRNYGEVSAVMNREFTKFDKMHQEPSHDNVPEYLPTVSEGTGSFSVDLADLLFHV</sequence>
<gene>
    <name evidence="1" type="ORF">L596_020300</name>
</gene>
<reference evidence="1 2" key="2">
    <citation type="journal article" date="2019" name="G3 (Bethesda)">
        <title>Hybrid Assembly of the Genome of the Entomopathogenic Nematode Steinernema carpocapsae Identifies the X-Chromosome.</title>
        <authorList>
            <person name="Serra L."/>
            <person name="Macchietto M."/>
            <person name="Macias-Munoz A."/>
            <person name="McGill C.J."/>
            <person name="Rodriguez I.M."/>
            <person name="Rodriguez B."/>
            <person name="Murad R."/>
            <person name="Mortazavi A."/>
        </authorList>
    </citation>
    <scope>NUCLEOTIDE SEQUENCE [LARGE SCALE GENOMIC DNA]</scope>
    <source>
        <strain evidence="1 2">ALL</strain>
    </source>
</reference>
<evidence type="ECO:0000313" key="2">
    <source>
        <dbReference type="Proteomes" id="UP000298663"/>
    </source>
</evidence>
<comment type="caution">
    <text evidence="1">The sequence shown here is derived from an EMBL/GenBank/DDBJ whole genome shotgun (WGS) entry which is preliminary data.</text>
</comment>
<accession>A0A4U5MT32</accession>
<organism evidence="1 2">
    <name type="scientific">Steinernema carpocapsae</name>
    <name type="common">Entomopathogenic nematode</name>
    <dbReference type="NCBI Taxonomy" id="34508"/>
    <lineage>
        <taxon>Eukaryota</taxon>
        <taxon>Metazoa</taxon>
        <taxon>Ecdysozoa</taxon>
        <taxon>Nematoda</taxon>
        <taxon>Chromadorea</taxon>
        <taxon>Rhabditida</taxon>
        <taxon>Tylenchina</taxon>
        <taxon>Panagrolaimomorpha</taxon>
        <taxon>Strongyloidoidea</taxon>
        <taxon>Steinernematidae</taxon>
        <taxon>Steinernema</taxon>
    </lineage>
</organism>
<dbReference type="AlphaFoldDB" id="A0A4U5MT32"/>
<name>A0A4U5MT32_STECR</name>
<keyword evidence="2" id="KW-1185">Reference proteome</keyword>
<dbReference type="Proteomes" id="UP000298663">
    <property type="component" value="Unassembled WGS sequence"/>
</dbReference>
<protein>
    <submittedName>
        <fullName evidence="1">Uncharacterized protein</fullName>
    </submittedName>
</protein>
<dbReference type="EMBL" id="AZBU02000006">
    <property type="protein sequence ID" value="TKR72916.1"/>
    <property type="molecule type" value="Genomic_DNA"/>
</dbReference>
<reference evidence="1 2" key="1">
    <citation type="journal article" date="2015" name="Genome Biol.">
        <title>Comparative genomics of Steinernema reveals deeply conserved gene regulatory networks.</title>
        <authorList>
            <person name="Dillman A.R."/>
            <person name="Macchietto M."/>
            <person name="Porter C.F."/>
            <person name="Rogers A."/>
            <person name="Williams B."/>
            <person name="Antoshechkin I."/>
            <person name="Lee M.M."/>
            <person name="Goodwin Z."/>
            <person name="Lu X."/>
            <person name="Lewis E.E."/>
            <person name="Goodrich-Blair H."/>
            <person name="Stock S.P."/>
            <person name="Adams B.J."/>
            <person name="Sternberg P.W."/>
            <person name="Mortazavi A."/>
        </authorList>
    </citation>
    <scope>NUCLEOTIDE SEQUENCE [LARGE SCALE GENOMIC DNA]</scope>
    <source>
        <strain evidence="1 2">ALL</strain>
    </source>
</reference>
<proteinExistence type="predicted"/>
<evidence type="ECO:0000313" key="1">
    <source>
        <dbReference type="EMBL" id="TKR72916.1"/>
    </source>
</evidence>